<evidence type="ECO:0000313" key="3">
    <source>
        <dbReference type="Proteomes" id="UP000183046"/>
    </source>
</evidence>
<dbReference type="OrthoDB" id="7183822at2"/>
<dbReference type="AlphaFoldDB" id="A0A1G5MWR4"/>
<feature type="domain" description="FAS1-like dehydratase" evidence="1">
    <location>
        <begin position="75"/>
        <end position="136"/>
    </location>
</feature>
<evidence type="ECO:0000313" key="2">
    <source>
        <dbReference type="EMBL" id="SCZ29304.1"/>
    </source>
</evidence>
<dbReference type="GO" id="GO:0019171">
    <property type="term" value="F:(3R)-hydroxyacyl-[acyl-carrier-protein] dehydratase activity"/>
    <property type="evidence" value="ECO:0007669"/>
    <property type="project" value="TreeGrafter"/>
</dbReference>
<reference evidence="3" key="1">
    <citation type="submission" date="2016-10" db="EMBL/GenBank/DDBJ databases">
        <authorList>
            <person name="de Groot N.N."/>
        </authorList>
    </citation>
    <scope>NUCLEOTIDE SEQUENCE [LARGE SCALE GENOMIC DNA]</scope>
    <source>
        <strain evidence="3">DSM 15758</strain>
    </source>
</reference>
<dbReference type="EMBL" id="FMWB01000003">
    <property type="protein sequence ID" value="SCZ29304.1"/>
    <property type="molecule type" value="Genomic_DNA"/>
</dbReference>
<proteinExistence type="predicted"/>
<dbReference type="PANTHER" id="PTHR28152">
    <property type="entry name" value="HYDROXYACYL-THIOESTER DEHYDRATASE TYPE 2, MITOCHONDRIAL"/>
    <property type="match status" value="1"/>
</dbReference>
<organism evidence="2 3">
    <name type="scientific">Pseudomonas oryzihabitans</name>
    <dbReference type="NCBI Taxonomy" id="47885"/>
    <lineage>
        <taxon>Bacteria</taxon>
        <taxon>Pseudomonadati</taxon>
        <taxon>Pseudomonadota</taxon>
        <taxon>Gammaproteobacteria</taxon>
        <taxon>Pseudomonadales</taxon>
        <taxon>Pseudomonadaceae</taxon>
        <taxon>Pseudomonas</taxon>
    </lineage>
</organism>
<comment type="caution">
    <text evidence="2">The sequence shown here is derived from an EMBL/GenBank/DDBJ whole genome shotgun (WGS) entry which is preliminary data.</text>
</comment>
<dbReference type="PANTHER" id="PTHR28152:SF1">
    <property type="entry name" value="HYDROXYACYL-THIOESTER DEHYDRATASE TYPE 2, MITOCHONDRIAL"/>
    <property type="match status" value="1"/>
</dbReference>
<accession>A0A1G5MWR4</accession>
<sequence length="275" mass="30289">MNATSATAWVGRTLETEDFLGQRQVARIAHTFDEPPLAAGEALPPLWHWAFFDNPVAGAQLGPDGHAARGTFLPPAEGRNRMWAGGRLDFLGELHVGERARCVSTLLRVEEKTGRSGSLLFVTVEHRYFQQDELVLREEQDLVYREPGAPKAGSGEAIALGSWAESVLPEPTLLFRYSAVTFNGHRIHYDWPYATQQEGYAGLVVHGPLIATLLLRSFRRAHPTARIRQFSYRGVRPLIAPAPFTLSGQVIAPGEAELWAGNGDGAAQVARLRFE</sequence>
<dbReference type="InterPro" id="IPR029069">
    <property type="entry name" value="HotDog_dom_sf"/>
</dbReference>
<protein>
    <submittedName>
        <fullName evidence="2">Itaconyl-CoA hydratase / mesaconyl-C4 CoA hydratase</fullName>
    </submittedName>
</protein>
<name>A0A1G5MWR4_9PSED</name>
<dbReference type="Gene3D" id="3.10.129.10">
    <property type="entry name" value="Hotdog Thioesterase"/>
    <property type="match status" value="2"/>
</dbReference>
<dbReference type="Pfam" id="PF13452">
    <property type="entry name" value="FAS1_DH_region"/>
    <property type="match status" value="1"/>
</dbReference>
<dbReference type="RefSeq" id="WP_074583626.1">
    <property type="nucleotide sequence ID" value="NZ_FMWB01000003.1"/>
</dbReference>
<dbReference type="Proteomes" id="UP000183046">
    <property type="component" value="Unassembled WGS sequence"/>
</dbReference>
<dbReference type="InterPro" id="IPR052741">
    <property type="entry name" value="Mitochondrial_HTD2"/>
</dbReference>
<evidence type="ECO:0000259" key="1">
    <source>
        <dbReference type="Pfam" id="PF13452"/>
    </source>
</evidence>
<dbReference type="SUPFAM" id="SSF54637">
    <property type="entry name" value="Thioesterase/thiol ester dehydrase-isomerase"/>
    <property type="match status" value="2"/>
</dbReference>
<gene>
    <name evidence="2" type="ORF">SAMN05216279_103202</name>
</gene>
<dbReference type="InterPro" id="IPR039569">
    <property type="entry name" value="FAS1-like_DH_region"/>
</dbReference>